<evidence type="ECO:0000313" key="4">
    <source>
        <dbReference type="EMBL" id="QHT71507.1"/>
    </source>
</evidence>
<evidence type="ECO:0000259" key="3">
    <source>
        <dbReference type="Pfam" id="PF04909"/>
    </source>
</evidence>
<dbReference type="EMBL" id="CP048222">
    <property type="protein sequence ID" value="QHT71507.1"/>
    <property type="molecule type" value="Genomic_DNA"/>
</dbReference>
<dbReference type="GO" id="GO:0019748">
    <property type="term" value="P:secondary metabolic process"/>
    <property type="evidence" value="ECO:0007669"/>
    <property type="project" value="TreeGrafter"/>
</dbReference>
<feature type="domain" description="Amidohydrolase-related" evidence="3">
    <location>
        <begin position="122"/>
        <end position="356"/>
    </location>
</feature>
<dbReference type="Pfam" id="PF04909">
    <property type="entry name" value="Amidohydro_2"/>
    <property type="match status" value="1"/>
</dbReference>
<evidence type="ECO:0000256" key="2">
    <source>
        <dbReference type="SAM" id="SignalP"/>
    </source>
</evidence>
<accession>A0A6C0GUH5</accession>
<dbReference type="Proteomes" id="UP000480178">
    <property type="component" value="Chromosome"/>
</dbReference>
<dbReference type="RefSeq" id="WP_162447443.1">
    <property type="nucleotide sequence ID" value="NZ_CP048222.1"/>
</dbReference>
<dbReference type="PANTHER" id="PTHR21240:SF28">
    <property type="entry name" value="ISO-OROTATE DECARBOXYLASE (EUROFUNG)"/>
    <property type="match status" value="1"/>
</dbReference>
<dbReference type="GO" id="GO:0005737">
    <property type="term" value="C:cytoplasm"/>
    <property type="evidence" value="ECO:0007669"/>
    <property type="project" value="TreeGrafter"/>
</dbReference>
<feature type="chain" id="PRO_5025363563" evidence="2">
    <location>
        <begin position="22"/>
        <end position="358"/>
    </location>
</feature>
<dbReference type="GO" id="GO:0016831">
    <property type="term" value="F:carboxy-lyase activity"/>
    <property type="evidence" value="ECO:0007669"/>
    <property type="project" value="InterPro"/>
</dbReference>
<sequence>MYQKLILVLSLLVAVTGICQAQDADLLLLKNYRPQSIFKIPVTKIIKAKFPVIDMHSHPYAQTDEQLAQWVKTMDEVGIEKSVILSYATGAKFDSIQAKYAKYGKRFEVWCGFDFTGKDEADWSEKAVKELERCYKAGARGVGELGDKGLGEFYSRPTPGYIHIDDPRMKPLLQKCAELKMPVNIHVAEPYWMYEPMDSTNDGLMNAYKWRIDQSKKGLLGHAALIKTLENAVKANPKTTFIACHFANSEYNLDILGALLDKYTNLYADISARYGETTSIPRYMNAFYKKYQNRLLYGTDMGMAPAMYRTTFRILETLDEHFYEFELFNYHWPCNGFGLDNTTLQKIYRSNALKILIH</sequence>
<gene>
    <name evidence="4" type="ORF">GXP67_35030</name>
</gene>
<keyword evidence="2" id="KW-0732">Signal</keyword>
<dbReference type="AlphaFoldDB" id="A0A6C0GUH5"/>
<name>A0A6C0GUH5_9BACT</name>
<dbReference type="SUPFAM" id="SSF51556">
    <property type="entry name" value="Metallo-dependent hydrolases"/>
    <property type="match status" value="1"/>
</dbReference>
<keyword evidence="1" id="KW-0456">Lyase</keyword>
<reference evidence="4 5" key="1">
    <citation type="submission" date="2020-01" db="EMBL/GenBank/DDBJ databases">
        <authorList>
            <person name="Kim M.K."/>
        </authorList>
    </citation>
    <scope>NUCLEOTIDE SEQUENCE [LARGE SCALE GENOMIC DNA]</scope>
    <source>
        <strain evidence="4 5">172606-1</strain>
    </source>
</reference>
<proteinExistence type="predicted"/>
<dbReference type="KEGG" id="rhoz:GXP67_35030"/>
<evidence type="ECO:0000256" key="1">
    <source>
        <dbReference type="ARBA" id="ARBA00023239"/>
    </source>
</evidence>
<keyword evidence="4" id="KW-0378">Hydrolase</keyword>
<dbReference type="Gene3D" id="3.20.20.140">
    <property type="entry name" value="Metal-dependent hydrolases"/>
    <property type="match status" value="1"/>
</dbReference>
<dbReference type="PANTHER" id="PTHR21240">
    <property type="entry name" value="2-AMINO-3-CARBOXYLMUCONATE-6-SEMIALDEHYDE DECARBOXYLASE"/>
    <property type="match status" value="1"/>
</dbReference>
<keyword evidence="5" id="KW-1185">Reference proteome</keyword>
<feature type="signal peptide" evidence="2">
    <location>
        <begin position="1"/>
        <end position="21"/>
    </location>
</feature>
<dbReference type="GO" id="GO:0016787">
    <property type="term" value="F:hydrolase activity"/>
    <property type="evidence" value="ECO:0007669"/>
    <property type="project" value="UniProtKB-KW"/>
</dbReference>
<organism evidence="4 5">
    <name type="scientific">Rhodocytophaga rosea</name>
    <dbReference type="NCBI Taxonomy" id="2704465"/>
    <lineage>
        <taxon>Bacteria</taxon>
        <taxon>Pseudomonadati</taxon>
        <taxon>Bacteroidota</taxon>
        <taxon>Cytophagia</taxon>
        <taxon>Cytophagales</taxon>
        <taxon>Rhodocytophagaceae</taxon>
        <taxon>Rhodocytophaga</taxon>
    </lineage>
</organism>
<dbReference type="InterPro" id="IPR006680">
    <property type="entry name" value="Amidohydro-rel"/>
</dbReference>
<protein>
    <submittedName>
        <fullName evidence="4">Amidohydrolase family protein</fullName>
    </submittedName>
</protein>
<dbReference type="InterPro" id="IPR032466">
    <property type="entry name" value="Metal_Hydrolase"/>
</dbReference>
<dbReference type="InterPro" id="IPR032465">
    <property type="entry name" value="ACMSD"/>
</dbReference>
<evidence type="ECO:0000313" key="5">
    <source>
        <dbReference type="Proteomes" id="UP000480178"/>
    </source>
</evidence>